<keyword evidence="2" id="KW-0808">Transferase</keyword>
<dbReference type="InterPro" id="IPR047499">
    <property type="entry name" value="DD_AK7"/>
</dbReference>
<evidence type="ECO:0000256" key="1">
    <source>
        <dbReference type="ARBA" id="ARBA00004229"/>
    </source>
</evidence>
<protein>
    <submittedName>
        <fullName evidence="6 7">Uncharacterized protein</fullName>
    </submittedName>
</protein>
<evidence type="ECO:0000313" key="7">
    <source>
        <dbReference type="EnsemblProtists" id="EKX49984"/>
    </source>
</evidence>
<dbReference type="KEGG" id="gtt:GUITHDRAFT_161994"/>
<dbReference type="eggNOG" id="KOG3078">
    <property type="taxonomic scope" value="Eukaryota"/>
</dbReference>
<dbReference type="OMA" id="GHVEDDF"/>
<proteinExistence type="predicted"/>
<dbReference type="InterPro" id="IPR007858">
    <property type="entry name" value="Dpy-30_motif"/>
</dbReference>
<dbReference type="GO" id="GO:0006139">
    <property type="term" value="P:nucleobase-containing compound metabolic process"/>
    <property type="evidence" value="ECO:0007669"/>
    <property type="project" value="InterPro"/>
</dbReference>
<organism evidence="6">
    <name type="scientific">Guillardia theta (strain CCMP2712)</name>
    <name type="common">Cryptophyte</name>
    <dbReference type="NCBI Taxonomy" id="905079"/>
    <lineage>
        <taxon>Eukaryota</taxon>
        <taxon>Cryptophyceae</taxon>
        <taxon>Pyrenomonadales</taxon>
        <taxon>Geminigeraceae</taxon>
        <taxon>Guillardia</taxon>
    </lineage>
</organism>
<dbReference type="HOGENOM" id="CLU_015567_1_0_1"/>
<comment type="subcellular location">
    <subcellularLocation>
        <location evidence="1">Plastid</location>
        <location evidence="1">Chloroplast</location>
    </subcellularLocation>
</comment>
<feature type="compositionally biased region" description="Basic and acidic residues" evidence="5">
    <location>
        <begin position="609"/>
        <end position="637"/>
    </location>
</feature>
<keyword evidence="8" id="KW-1185">Reference proteome</keyword>
<dbReference type="Gene3D" id="3.40.50.720">
    <property type="entry name" value="NAD(P)-binding Rossmann-like Domain"/>
    <property type="match status" value="1"/>
</dbReference>
<dbReference type="EMBL" id="JH992980">
    <property type="protein sequence ID" value="EKX49984.1"/>
    <property type="molecule type" value="Genomic_DNA"/>
</dbReference>
<dbReference type="GO" id="GO:0005524">
    <property type="term" value="F:ATP binding"/>
    <property type="evidence" value="ECO:0007669"/>
    <property type="project" value="InterPro"/>
</dbReference>
<feature type="compositionally biased region" description="Acidic residues" evidence="5">
    <location>
        <begin position="485"/>
        <end position="494"/>
    </location>
</feature>
<dbReference type="STRING" id="905079.L1JNX0"/>
<reference evidence="7" key="3">
    <citation type="submission" date="2016-03" db="UniProtKB">
        <authorList>
            <consortium name="EnsemblProtists"/>
        </authorList>
    </citation>
    <scope>IDENTIFICATION</scope>
</reference>
<dbReference type="RefSeq" id="XP_005836964.1">
    <property type="nucleotide sequence ID" value="XM_005836907.1"/>
</dbReference>
<gene>
    <name evidence="6" type="ORF">GUITHDRAFT_161994</name>
</gene>
<evidence type="ECO:0000313" key="8">
    <source>
        <dbReference type="Proteomes" id="UP000011087"/>
    </source>
</evidence>
<evidence type="ECO:0000256" key="5">
    <source>
        <dbReference type="SAM" id="MobiDB-lite"/>
    </source>
</evidence>
<evidence type="ECO:0000256" key="3">
    <source>
        <dbReference type="ARBA" id="ARBA00022741"/>
    </source>
</evidence>
<dbReference type="InterPro" id="IPR000850">
    <property type="entry name" value="Adenylat/UMP-CMP_kin"/>
</dbReference>
<feature type="region of interest" description="Disordered" evidence="5">
    <location>
        <begin position="603"/>
        <end position="674"/>
    </location>
</feature>
<dbReference type="InterPro" id="IPR027417">
    <property type="entry name" value="P-loop_NTPase"/>
</dbReference>
<dbReference type="GeneID" id="17306708"/>
<dbReference type="CDD" id="cd22967">
    <property type="entry name" value="DD_AK7"/>
    <property type="match status" value="1"/>
</dbReference>
<reference evidence="6 8" key="1">
    <citation type="journal article" date="2012" name="Nature">
        <title>Algal genomes reveal evolutionary mosaicism and the fate of nucleomorphs.</title>
        <authorList>
            <consortium name="DOE Joint Genome Institute"/>
            <person name="Curtis B.A."/>
            <person name="Tanifuji G."/>
            <person name="Burki F."/>
            <person name="Gruber A."/>
            <person name="Irimia M."/>
            <person name="Maruyama S."/>
            <person name="Arias M.C."/>
            <person name="Ball S.G."/>
            <person name="Gile G.H."/>
            <person name="Hirakawa Y."/>
            <person name="Hopkins J.F."/>
            <person name="Kuo A."/>
            <person name="Rensing S.A."/>
            <person name="Schmutz J."/>
            <person name="Symeonidi A."/>
            <person name="Elias M."/>
            <person name="Eveleigh R.J."/>
            <person name="Herman E.K."/>
            <person name="Klute M.J."/>
            <person name="Nakayama T."/>
            <person name="Obornik M."/>
            <person name="Reyes-Prieto A."/>
            <person name="Armbrust E.V."/>
            <person name="Aves S.J."/>
            <person name="Beiko R.G."/>
            <person name="Coutinho P."/>
            <person name="Dacks J.B."/>
            <person name="Durnford D.G."/>
            <person name="Fast N.M."/>
            <person name="Green B.R."/>
            <person name="Grisdale C.J."/>
            <person name="Hempel F."/>
            <person name="Henrissat B."/>
            <person name="Hoppner M.P."/>
            <person name="Ishida K."/>
            <person name="Kim E."/>
            <person name="Koreny L."/>
            <person name="Kroth P.G."/>
            <person name="Liu Y."/>
            <person name="Malik S.B."/>
            <person name="Maier U.G."/>
            <person name="McRose D."/>
            <person name="Mock T."/>
            <person name="Neilson J.A."/>
            <person name="Onodera N.T."/>
            <person name="Poole A.M."/>
            <person name="Pritham E.J."/>
            <person name="Richards T.A."/>
            <person name="Rocap G."/>
            <person name="Roy S.W."/>
            <person name="Sarai C."/>
            <person name="Schaack S."/>
            <person name="Shirato S."/>
            <person name="Slamovits C.H."/>
            <person name="Spencer D.F."/>
            <person name="Suzuki S."/>
            <person name="Worden A.Z."/>
            <person name="Zauner S."/>
            <person name="Barry K."/>
            <person name="Bell C."/>
            <person name="Bharti A.K."/>
            <person name="Crow J.A."/>
            <person name="Grimwood J."/>
            <person name="Kramer R."/>
            <person name="Lindquist E."/>
            <person name="Lucas S."/>
            <person name="Salamov A."/>
            <person name="McFadden G.I."/>
            <person name="Lane C.E."/>
            <person name="Keeling P.J."/>
            <person name="Gray M.W."/>
            <person name="Grigoriev I.V."/>
            <person name="Archibald J.M."/>
        </authorList>
    </citation>
    <scope>NUCLEOTIDE SEQUENCE</scope>
    <source>
        <strain evidence="6 8">CCMP2712</strain>
    </source>
</reference>
<evidence type="ECO:0000256" key="4">
    <source>
        <dbReference type="ARBA" id="ARBA00022777"/>
    </source>
</evidence>
<reference evidence="8" key="2">
    <citation type="submission" date="2012-11" db="EMBL/GenBank/DDBJ databases">
        <authorList>
            <person name="Kuo A."/>
            <person name="Curtis B.A."/>
            <person name="Tanifuji G."/>
            <person name="Burki F."/>
            <person name="Gruber A."/>
            <person name="Irimia M."/>
            <person name="Maruyama S."/>
            <person name="Arias M.C."/>
            <person name="Ball S.G."/>
            <person name="Gile G.H."/>
            <person name="Hirakawa Y."/>
            <person name="Hopkins J.F."/>
            <person name="Rensing S.A."/>
            <person name="Schmutz J."/>
            <person name="Symeonidi A."/>
            <person name="Elias M."/>
            <person name="Eveleigh R.J."/>
            <person name="Herman E.K."/>
            <person name="Klute M.J."/>
            <person name="Nakayama T."/>
            <person name="Obornik M."/>
            <person name="Reyes-Prieto A."/>
            <person name="Armbrust E.V."/>
            <person name="Aves S.J."/>
            <person name="Beiko R.G."/>
            <person name="Coutinho P."/>
            <person name="Dacks J.B."/>
            <person name="Durnford D.G."/>
            <person name="Fast N.M."/>
            <person name="Green B.R."/>
            <person name="Grisdale C."/>
            <person name="Hempe F."/>
            <person name="Henrissat B."/>
            <person name="Hoppner M.P."/>
            <person name="Ishida K.-I."/>
            <person name="Kim E."/>
            <person name="Koreny L."/>
            <person name="Kroth P.G."/>
            <person name="Liu Y."/>
            <person name="Malik S.-B."/>
            <person name="Maier U.G."/>
            <person name="McRose D."/>
            <person name="Mock T."/>
            <person name="Neilson J.A."/>
            <person name="Onodera N.T."/>
            <person name="Poole A.M."/>
            <person name="Pritham E.J."/>
            <person name="Richards T.A."/>
            <person name="Rocap G."/>
            <person name="Roy S.W."/>
            <person name="Sarai C."/>
            <person name="Schaack S."/>
            <person name="Shirato S."/>
            <person name="Slamovits C.H."/>
            <person name="Spencer D.F."/>
            <person name="Suzuki S."/>
            <person name="Worden A.Z."/>
            <person name="Zauner S."/>
            <person name="Barry K."/>
            <person name="Bell C."/>
            <person name="Bharti A.K."/>
            <person name="Crow J.A."/>
            <person name="Grimwood J."/>
            <person name="Kramer R."/>
            <person name="Lindquist E."/>
            <person name="Lucas S."/>
            <person name="Salamov A."/>
            <person name="McFadden G.I."/>
            <person name="Lane C.E."/>
            <person name="Keeling P.J."/>
            <person name="Gray M.W."/>
            <person name="Grigoriev I.V."/>
            <person name="Archibald J.M."/>
        </authorList>
    </citation>
    <scope>NUCLEOTIDE SEQUENCE</scope>
    <source>
        <strain evidence="8">CCMP2712</strain>
    </source>
</reference>
<dbReference type="PaxDb" id="55529-EKX49984"/>
<dbReference type="Proteomes" id="UP000011087">
    <property type="component" value="Unassembled WGS sequence"/>
</dbReference>
<dbReference type="OrthoDB" id="10262413at2759"/>
<dbReference type="AlphaFoldDB" id="L1JNX0"/>
<feature type="region of interest" description="Disordered" evidence="5">
    <location>
        <begin position="485"/>
        <end position="506"/>
    </location>
</feature>
<sequence>MPAGGAGGAGGGGGAGAGGGKKIFIYQLDSYLGQVLGQHAKKHAAEGDERILCGCLTNPRSSVSWADSIIDKNDPSALKKALLSSDIIVYDISSDPQEATTALKILLKYDYAENPEDETEKVLIGVSNLLSWAGNSVKIPAADDEAAMSAYAEKMSHALTAEDHMDRRPHPNYKAQVAVENLIINKGNIKKDKLKTYVVWSGVQYGCGESVFHSLFKWAWLGTHMALPIIQPGSNKIPMIHVADLAGMVLEVALTCPTDLPNNSLLAVDKAECTLKEVAAAISSALQFGDVKECDQEEYLELMTQEKEPHINSVFLELNMSMTFKHGEVIGYGEESSSWVAGTGFVANIERVVNEYREWRMLQPVRVLFYGPPTSVWYPTEEGKLFLARDFAQEYNVTLIDTKELVKEYRNKPSYEEDPKLGTNLSVKLKEIEEDGEVPLELIVEAVQRKLATPACRNQGYVLENFPDSKEALEMLFDVDKVEPEGEGVAENEGGEPAAGEEPRAPLAPLPQTVFHLVAEEEFILKRISELPQEQAEAEGETEEKVLEGLKAFKEANLVDEEGVQQGCLGVYKSNRNKGCQQVVDIVCDNPLQFIQDKIRLSIGNPRNYDPEGPKRKREEERMRGEQAKQAEAEAKKKVLGSKEGVRWLKRRQEEEEASRTEREMKKQNDARKLARLQEEEREALHLRSLPMRKYLIENVLPTLTRGLQEVAKVRPEDPIDYLAEYLFNADPQQN</sequence>
<dbReference type="EnsemblProtists" id="EKX49984">
    <property type="protein sequence ID" value="EKX49984"/>
    <property type="gene ID" value="GUITHDRAFT_161994"/>
</dbReference>
<evidence type="ECO:0000313" key="6">
    <source>
        <dbReference type="EMBL" id="EKX49984.1"/>
    </source>
</evidence>
<dbReference type="Gene3D" id="1.20.890.10">
    <property type="entry name" value="cAMP-dependent protein kinase regulatory subunit, dimerization-anchoring domain"/>
    <property type="match status" value="1"/>
</dbReference>
<dbReference type="PANTHER" id="PTHR23359">
    <property type="entry name" value="NUCLEOTIDE KINASE"/>
    <property type="match status" value="1"/>
</dbReference>
<feature type="compositionally biased region" description="Basic and acidic residues" evidence="5">
    <location>
        <begin position="644"/>
        <end position="674"/>
    </location>
</feature>
<keyword evidence="3" id="KW-0547">Nucleotide-binding</keyword>
<dbReference type="SUPFAM" id="SSF51735">
    <property type="entry name" value="NAD(P)-binding Rossmann-fold domains"/>
    <property type="match status" value="1"/>
</dbReference>
<dbReference type="Gene3D" id="3.40.50.300">
    <property type="entry name" value="P-loop containing nucleotide triphosphate hydrolases"/>
    <property type="match status" value="1"/>
</dbReference>
<dbReference type="GO" id="GO:0019205">
    <property type="term" value="F:nucleobase-containing compound kinase activity"/>
    <property type="evidence" value="ECO:0007669"/>
    <property type="project" value="InterPro"/>
</dbReference>
<keyword evidence="4" id="KW-0418">Kinase</keyword>
<dbReference type="Pfam" id="PF05186">
    <property type="entry name" value="Dpy-30"/>
    <property type="match status" value="1"/>
</dbReference>
<dbReference type="InterPro" id="IPR036291">
    <property type="entry name" value="NAD(P)-bd_dom_sf"/>
</dbReference>
<dbReference type="GO" id="GO:0009507">
    <property type="term" value="C:chloroplast"/>
    <property type="evidence" value="ECO:0007669"/>
    <property type="project" value="UniProtKB-SubCell"/>
</dbReference>
<name>L1JNX0_GUITC</name>
<accession>L1JNX0</accession>
<dbReference type="SUPFAM" id="SSF52540">
    <property type="entry name" value="P-loop containing nucleoside triphosphate hydrolases"/>
    <property type="match status" value="1"/>
</dbReference>
<evidence type="ECO:0000256" key="2">
    <source>
        <dbReference type="ARBA" id="ARBA00022679"/>
    </source>
</evidence>